<feature type="compositionally biased region" description="Low complexity" evidence="2">
    <location>
        <begin position="1"/>
        <end position="25"/>
    </location>
</feature>
<evidence type="ECO:0000313" key="4">
    <source>
        <dbReference type="Proteomes" id="UP000295705"/>
    </source>
</evidence>
<reference evidence="3 4" key="1">
    <citation type="submission" date="2019-03" db="EMBL/GenBank/DDBJ databases">
        <title>Genomic Encyclopedia of Type Strains, Phase IV (KMG-IV): sequencing the most valuable type-strain genomes for metagenomic binning, comparative biology and taxonomic classification.</title>
        <authorList>
            <person name="Goeker M."/>
        </authorList>
    </citation>
    <scope>NUCLEOTIDE SEQUENCE [LARGE SCALE GENOMIC DNA]</scope>
    <source>
        <strain evidence="3 4">DSM 45775</strain>
    </source>
</reference>
<dbReference type="OrthoDB" id="9808942at2"/>
<evidence type="ECO:0000313" key="3">
    <source>
        <dbReference type="EMBL" id="TDQ46378.1"/>
    </source>
</evidence>
<keyword evidence="4" id="KW-1185">Reference proteome</keyword>
<dbReference type="PANTHER" id="PTHR34297">
    <property type="entry name" value="HYPOTHETICAL CYTOSOLIC PROTEIN-RELATED"/>
    <property type="match status" value="1"/>
</dbReference>
<dbReference type="AlphaFoldDB" id="A0A4R6UHQ4"/>
<dbReference type="PANTHER" id="PTHR34297:SF3">
    <property type="entry name" value="ALKALINE SHOCK PROTEIN 23"/>
    <property type="match status" value="1"/>
</dbReference>
<dbReference type="Pfam" id="PF03780">
    <property type="entry name" value="Asp23"/>
    <property type="match status" value="1"/>
</dbReference>
<evidence type="ECO:0000256" key="2">
    <source>
        <dbReference type="SAM" id="MobiDB-lite"/>
    </source>
</evidence>
<protein>
    <submittedName>
        <fullName evidence="3">Putative alkaline shock family protein YloU</fullName>
    </submittedName>
</protein>
<comment type="caution">
    <text evidence="3">The sequence shown here is derived from an EMBL/GenBank/DDBJ whole genome shotgun (WGS) entry which is preliminary data.</text>
</comment>
<dbReference type="InterPro" id="IPR005531">
    <property type="entry name" value="Asp23"/>
</dbReference>
<dbReference type="RefSeq" id="WP_133830119.1">
    <property type="nucleotide sequence ID" value="NZ_BAABHR010000031.1"/>
</dbReference>
<feature type="region of interest" description="Disordered" evidence="2">
    <location>
        <begin position="154"/>
        <end position="178"/>
    </location>
</feature>
<sequence length="178" mass="17980">MTTPATSTGPTATTTNAAPNGPATGVGSAMSSTPARAGGLDTEFGRTTIADPVVAKVAGLAAREIPGVHGFGGGASRAFGAITERLPGGRTSSSQGVSVEVGERQAAVDLIIVVEYGVAIADLSRAIRRNVIGAVEQMTGLQVVEVNVNVVDLHLPSDDDSDDDSQDQGPARSTNRVQ</sequence>
<feature type="region of interest" description="Disordered" evidence="2">
    <location>
        <begin position="1"/>
        <end position="38"/>
    </location>
</feature>
<gene>
    <name evidence="3" type="ORF">EV188_1164</name>
</gene>
<organism evidence="3 4">
    <name type="scientific">Actinomycetospora succinea</name>
    <dbReference type="NCBI Taxonomy" id="663603"/>
    <lineage>
        <taxon>Bacteria</taxon>
        <taxon>Bacillati</taxon>
        <taxon>Actinomycetota</taxon>
        <taxon>Actinomycetes</taxon>
        <taxon>Pseudonocardiales</taxon>
        <taxon>Pseudonocardiaceae</taxon>
        <taxon>Actinomycetospora</taxon>
    </lineage>
</organism>
<name>A0A4R6UHQ4_9PSEU</name>
<comment type="similarity">
    <text evidence="1">Belongs to the asp23 family.</text>
</comment>
<evidence type="ECO:0000256" key="1">
    <source>
        <dbReference type="ARBA" id="ARBA00005721"/>
    </source>
</evidence>
<dbReference type="Proteomes" id="UP000295705">
    <property type="component" value="Unassembled WGS sequence"/>
</dbReference>
<proteinExistence type="inferred from homology"/>
<accession>A0A4R6UHQ4</accession>
<dbReference type="EMBL" id="SNYO01000016">
    <property type="protein sequence ID" value="TDQ46378.1"/>
    <property type="molecule type" value="Genomic_DNA"/>
</dbReference>